<dbReference type="PANTHER" id="PTHR30005:SF13">
    <property type="entry name" value="EXOPOLYPHOSPHATASE 2"/>
    <property type="match status" value="1"/>
</dbReference>
<comment type="caution">
    <text evidence="2">The sequence shown here is derived from an EMBL/GenBank/DDBJ whole genome shotgun (WGS) entry which is preliminary data.</text>
</comment>
<dbReference type="Proteomes" id="UP001500621">
    <property type="component" value="Unassembled WGS sequence"/>
</dbReference>
<dbReference type="Gene3D" id="3.30.420.40">
    <property type="match status" value="1"/>
</dbReference>
<dbReference type="InterPro" id="IPR050273">
    <property type="entry name" value="GppA/Ppx_hydrolase"/>
</dbReference>
<evidence type="ECO:0000313" key="3">
    <source>
        <dbReference type="Proteomes" id="UP001500621"/>
    </source>
</evidence>
<dbReference type="Gene3D" id="3.30.420.150">
    <property type="entry name" value="Exopolyphosphatase. Domain 2"/>
    <property type="match status" value="1"/>
</dbReference>
<feature type="domain" description="Ppx/GppA phosphatase N-terminal" evidence="1">
    <location>
        <begin position="23"/>
        <end position="296"/>
    </location>
</feature>
<evidence type="ECO:0000259" key="1">
    <source>
        <dbReference type="Pfam" id="PF02541"/>
    </source>
</evidence>
<reference evidence="3" key="1">
    <citation type="journal article" date="2019" name="Int. J. Syst. Evol. Microbiol.">
        <title>The Global Catalogue of Microorganisms (GCM) 10K type strain sequencing project: providing services to taxonomists for standard genome sequencing and annotation.</title>
        <authorList>
            <consortium name="The Broad Institute Genomics Platform"/>
            <consortium name="The Broad Institute Genome Sequencing Center for Infectious Disease"/>
            <person name="Wu L."/>
            <person name="Ma J."/>
        </authorList>
    </citation>
    <scope>NUCLEOTIDE SEQUENCE [LARGE SCALE GENOMIC DNA]</scope>
    <source>
        <strain evidence="3">JCM 18127</strain>
    </source>
</reference>
<dbReference type="RefSeq" id="WP_345263800.1">
    <property type="nucleotide sequence ID" value="NZ_BAABIM010000001.1"/>
</dbReference>
<proteinExistence type="predicted"/>
<dbReference type="EMBL" id="BAABIM010000001">
    <property type="protein sequence ID" value="GAA4676994.1"/>
    <property type="molecule type" value="Genomic_DNA"/>
</dbReference>
<evidence type="ECO:0000313" key="2">
    <source>
        <dbReference type="EMBL" id="GAA4676994.1"/>
    </source>
</evidence>
<dbReference type="PANTHER" id="PTHR30005">
    <property type="entry name" value="EXOPOLYPHOSPHATASE"/>
    <property type="match status" value="1"/>
</dbReference>
<keyword evidence="3" id="KW-1185">Reference proteome</keyword>
<dbReference type="InterPro" id="IPR003695">
    <property type="entry name" value="Ppx_GppA_N"/>
</dbReference>
<sequence>MSGAVAAIDCGTNTIKLLVGEPPHAVLREMRMVRLGEGLDASGRIGEAALGRAFAAIDEYAAIIAEHDVPTERIRFCATSASRDAENAAQFVAGVRARLGVAPEVLSGAEEAALSFTGAVRHLRAEPAWPVLVVDIGGGSTELVLGDRSGPQSAHSMDIGSVRLHERHLADDPPTAAQVEALLADVDAALAACPVPAAEAATVVGVAGTVTTVAAAVLDLAAYDRAALDQQVLDVDDVHAAVQRLVGLSVAERRELPYLHPGRADVIGAGALIWSRVLEHAGVRQVVVSECDILDGIAASIG</sequence>
<gene>
    <name evidence="2" type="ORF">GCM10023226_12810</name>
</gene>
<dbReference type="InterPro" id="IPR043129">
    <property type="entry name" value="ATPase_NBD"/>
</dbReference>
<protein>
    <submittedName>
        <fullName evidence="2">Ppx/GppA phosphatase family protein</fullName>
    </submittedName>
</protein>
<dbReference type="Pfam" id="PF02541">
    <property type="entry name" value="Ppx-GppA"/>
    <property type="match status" value="1"/>
</dbReference>
<name>A0ABP8W0I0_9ACTN</name>
<dbReference type="SUPFAM" id="SSF53067">
    <property type="entry name" value="Actin-like ATPase domain"/>
    <property type="match status" value="2"/>
</dbReference>
<organism evidence="2 3">
    <name type="scientific">Nocardioides nanhaiensis</name>
    <dbReference type="NCBI Taxonomy" id="1476871"/>
    <lineage>
        <taxon>Bacteria</taxon>
        <taxon>Bacillati</taxon>
        <taxon>Actinomycetota</taxon>
        <taxon>Actinomycetes</taxon>
        <taxon>Propionibacteriales</taxon>
        <taxon>Nocardioidaceae</taxon>
        <taxon>Nocardioides</taxon>
    </lineage>
</organism>
<accession>A0ABP8W0I0</accession>